<accession>A0A645F3E8</accession>
<name>A0A645F3E8_9ZZZZ</name>
<comment type="caution">
    <text evidence="1">The sequence shown here is derived from an EMBL/GenBank/DDBJ whole genome shotgun (WGS) entry which is preliminary data.</text>
</comment>
<reference evidence="1" key="1">
    <citation type="submission" date="2019-08" db="EMBL/GenBank/DDBJ databases">
        <authorList>
            <person name="Kucharzyk K."/>
            <person name="Murdoch R.W."/>
            <person name="Higgins S."/>
            <person name="Loffler F."/>
        </authorList>
    </citation>
    <scope>NUCLEOTIDE SEQUENCE</scope>
</reference>
<protein>
    <submittedName>
        <fullName evidence="1">Uncharacterized protein</fullName>
    </submittedName>
</protein>
<organism evidence="1">
    <name type="scientific">bioreactor metagenome</name>
    <dbReference type="NCBI Taxonomy" id="1076179"/>
    <lineage>
        <taxon>unclassified sequences</taxon>
        <taxon>metagenomes</taxon>
        <taxon>ecological metagenomes</taxon>
    </lineage>
</organism>
<proteinExistence type="predicted"/>
<gene>
    <name evidence="1" type="ORF">SDC9_155328</name>
</gene>
<dbReference type="AlphaFoldDB" id="A0A645F3E8"/>
<evidence type="ECO:0000313" key="1">
    <source>
        <dbReference type="EMBL" id="MPN08052.1"/>
    </source>
</evidence>
<sequence length="85" mass="9608">MRGAFPPDTQADALGEPYAKDAAFDLHQVRQDGLVRGDLWKSRITSREDKGRKYVYVHNYSNDYDHLYGGFRVDRASDPGGTVCL</sequence>
<dbReference type="EMBL" id="VSSQ01054070">
    <property type="protein sequence ID" value="MPN08052.1"/>
    <property type="molecule type" value="Genomic_DNA"/>
</dbReference>